<dbReference type="PIRSF" id="PIRSF008502">
    <property type="entry name" value="UCP008502"/>
    <property type="match status" value="1"/>
</dbReference>
<dbReference type="Pfam" id="PF08002">
    <property type="entry name" value="DUF1697"/>
    <property type="match status" value="1"/>
</dbReference>
<accession>A0ABY5NJP6</accession>
<evidence type="ECO:0000313" key="2">
    <source>
        <dbReference type="Proteomes" id="UP001054811"/>
    </source>
</evidence>
<gene>
    <name evidence="1" type="ORF">L2X98_18390</name>
</gene>
<organism evidence="1 2">
    <name type="scientific">Microbacterium elymi</name>
    <dbReference type="NCBI Taxonomy" id="2909587"/>
    <lineage>
        <taxon>Bacteria</taxon>
        <taxon>Bacillati</taxon>
        <taxon>Actinomycetota</taxon>
        <taxon>Actinomycetes</taxon>
        <taxon>Micrococcales</taxon>
        <taxon>Microbacteriaceae</taxon>
        <taxon>Microbacterium</taxon>
    </lineage>
</organism>
<keyword evidence="2" id="KW-1185">Reference proteome</keyword>
<name>A0ABY5NJP6_9MICO</name>
<proteinExistence type="predicted"/>
<dbReference type="EMBL" id="CP091139">
    <property type="protein sequence ID" value="UUT35387.1"/>
    <property type="molecule type" value="Genomic_DNA"/>
</dbReference>
<dbReference type="Gene3D" id="3.30.70.1280">
    <property type="entry name" value="SP0830-like domains"/>
    <property type="match status" value="1"/>
</dbReference>
<dbReference type="Proteomes" id="UP001054811">
    <property type="component" value="Chromosome"/>
</dbReference>
<dbReference type="PANTHER" id="PTHR36439:SF1">
    <property type="entry name" value="DUF1697 DOMAIN-CONTAINING PROTEIN"/>
    <property type="match status" value="1"/>
</dbReference>
<dbReference type="SUPFAM" id="SSF160379">
    <property type="entry name" value="SP0830-like"/>
    <property type="match status" value="1"/>
</dbReference>
<sequence length="183" mass="19965">MASVEPDVTRWAALLRGVNVGGITIRNAELSELFAGLGARAVRTVLASGNVCFEADAAADRAHLKVRIEQALRDRFGYDAWIVLVTAEELRATVDAFPFDDADAARQPYVVFCPDDAVRAELLQAAASADGDADPVRAGEGVVYWSPRVGTTLTAPFGRILGRARYRSWTTTRNLRTLQKMIR</sequence>
<protein>
    <submittedName>
        <fullName evidence="1">DUF1697 domain-containing protein</fullName>
    </submittedName>
</protein>
<reference evidence="1" key="1">
    <citation type="submission" date="2022-01" db="EMBL/GenBank/DDBJ databases">
        <title>Microbacterium eymi and Microbacterium rhizovicinus sp. nov., isolated from the rhizospheric soil of Elymus tsukushiensis, a plant native to the Dokdo Islands, Republic of Korea.</title>
        <authorList>
            <person name="Hwang Y.J."/>
        </authorList>
    </citation>
    <scope>NUCLEOTIDE SEQUENCE</scope>
    <source>
        <strain evidence="1">KUDC0405</strain>
    </source>
</reference>
<dbReference type="RefSeq" id="WP_259611974.1">
    <property type="nucleotide sequence ID" value="NZ_CP091139.2"/>
</dbReference>
<dbReference type="PANTHER" id="PTHR36439">
    <property type="entry name" value="BLL4334 PROTEIN"/>
    <property type="match status" value="1"/>
</dbReference>
<dbReference type="InterPro" id="IPR012545">
    <property type="entry name" value="DUF1697"/>
</dbReference>
<evidence type="ECO:0000313" key="1">
    <source>
        <dbReference type="EMBL" id="UUT35387.1"/>
    </source>
</evidence>